<organism evidence="1">
    <name type="scientific">marine sediment metagenome</name>
    <dbReference type="NCBI Taxonomy" id="412755"/>
    <lineage>
        <taxon>unclassified sequences</taxon>
        <taxon>metagenomes</taxon>
        <taxon>ecological metagenomes</taxon>
    </lineage>
</organism>
<name>X0TLR5_9ZZZZ</name>
<dbReference type="SUPFAM" id="SSF56925">
    <property type="entry name" value="OMPA-like"/>
    <property type="match status" value="1"/>
</dbReference>
<gene>
    <name evidence="1" type="ORF">S01H1_31138</name>
</gene>
<comment type="caution">
    <text evidence="1">The sequence shown here is derived from an EMBL/GenBank/DDBJ whole genome shotgun (WGS) entry which is preliminary data.</text>
</comment>
<feature type="non-terminal residue" evidence="1">
    <location>
        <position position="275"/>
    </location>
</feature>
<protein>
    <recommendedName>
        <fullName evidence="2">Outer membrane protein beta-barrel domain-containing protein</fullName>
    </recommendedName>
</protein>
<dbReference type="EMBL" id="BARS01019197">
    <property type="protein sequence ID" value="GAF88221.1"/>
    <property type="molecule type" value="Genomic_DNA"/>
</dbReference>
<sequence>AAVTIVAPEHAQAGYEPRMLFREVVYSGQDISELVGRPYTVLFDAPPSGPPREDILVGIVIGVEGDIDDAVSLALGTEGHFVEELAEAAWDGTSDNVEFRIPGMAFYCETPSSLSSIAYADPPPSAASPLSFTFSTGYAFPYGGAAAARYGGGLSFSGTVEWMPAETFSIGLDLGIWRAENTEWEIGDAAEREVTQSLEAVPLLVAGKWYWDLGARSKAFLQLGAGACFSTIQSVAHSEVDPWSEVLEESSQTSFCISGSAGLRIPFTPNLGIDI</sequence>
<dbReference type="InterPro" id="IPR011250">
    <property type="entry name" value="OMP/PagP_B-barrel"/>
</dbReference>
<evidence type="ECO:0000313" key="1">
    <source>
        <dbReference type="EMBL" id="GAF88221.1"/>
    </source>
</evidence>
<dbReference type="AlphaFoldDB" id="X0TLR5"/>
<proteinExistence type="predicted"/>
<feature type="non-terminal residue" evidence="1">
    <location>
        <position position="1"/>
    </location>
</feature>
<evidence type="ECO:0008006" key="2">
    <source>
        <dbReference type="Google" id="ProtNLM"/>
    </source>
</evidence>
<reference evidence="1" key="1">
    <citation type="journal article" date="2014" name="Front. Microbiol.">
        <title>High frequency of phylogenetically diverse reductive dehalogenase-homologous genes in deep subseafloor sedimentary metagenomes.</title>
        <authorList>
            <person name="Kawai M."/>
            <person name="Futagami T."/>
            <person name="Toyoda A."/>
            <person name="Takaki Y."/>
            <person name="Nishi S."/>
            <person name="Hori S."/>
            <person name="Arai W."/>
            <person name="Tsubouchi T."/>
            <person name="Morono Y."/>
            <person name="Uchiyama I."/>
            <person name="Ito T."/>
            <person name="Fujiyama A."/>
            <person name="Inagaki F."/>
            <person name="Takami H."/>
        </authorList>
    </citation>
    <scope>NUCLEOTIDE SEQUENCE</scope>
    <source>
        <strain evidence="1">Expedition CK06-06</strain>
    </source>
</reference>
<accession>X0TLR5</accession>